<proteinExistence type="predicted"/>
<dbReference type="EMBL" id="JASSZA010000325">
    <property type="protein sequence ID" value="KAK2081341.1"/>
    <property type="molecule type" value="Genomic_DNA"/>
</dbReference>
<keyword evidence="3" id="KW-1185">Reference proteome</keyword>
<evidence type="ECO:0000313" key="3">
    <source>
        <dbReference type="Proteomes" id="UP001266305"/>
    </source>
</evidence>
<gene>
    <name evidence="2" type="ORF">P7K49_040618</name>
</gene>
<evidence type="ECO:0000313" key="2">
    <source>
        <dbReference type="EMBL" id="KAK2081341.1"/>
    </source>
</evidence>
<evidence type="ECO:0000256" key="1">
    <source>
        <dbReference type="SAM" id="MobiDB-lite"/>
    </source>
</evidence>
<dbReference type="Proteomes" id="UP001266305">
    <property type="component" value="Unassembled WGS sequence"/>
</dbReference>
<comment type="caution">
    <text evidence="2">The sequence shown here is derived from an EMBL/GenBank/DDBJ whole genome shotgun (WGS) entry which is preliminary data.</text>
</comment>
<reference evidence="2 3" key="1">
    <citation type="submission" date="2023-05" db="EMBL/GenBank/DDBJ databases">
        <title>B98-5 Cell Line De Novo Hybrid Assembly: An Optical Mapping Approach.</title>
        <authorList>
            <person name="Kananen K."/>
            <person name="Auerbach J.A."/>
            <person name="Kautto E."/>
            <person name="Blachly J.S."/>
        </authorList>
    </citation>
    <scope>NUCLEOTIDE SEQUENCE [LARGE SCALE GENOMIC DNA]</scope>
    <source>
        <strain evidence="2">B95-8</strain>
        <tissue evidence="2">Cell line</tissue>
    </source>
</reference>
<name>A0ABQ9T9D2_SAGOE</name>
<feature type="region of interest" description="Disordered" evidence="1">
    <location>
        <begin position="1"/>
        <end position="36"/>
    </location>
</feature>
<sequence>MGGASGVRTHGSPDSAQAAAKALGEQKENRNKVNRTSVVLVVPRQNVGGPRGSATENRWSSWFRDETEIDRPYPCCPCTKAQMGVTHTGDAIAVDAEDVKPTSRKCHR</sequence>
<protein>
    <submittedName>
        <fullName evidence="2">Uncharacterized protein</fullName>
    </submittedName>
</protein>
<accession>A0ABQ9T9D2</accession>
<organism evidence="2 3">
    <name type="scientific">Saguinus oedipus</name>
    <name type="common">Cotton-top tamarin</name>
    <name type="synonym">Oedipomidas oedipus</name>
    <dbReference type="NCBI Taxonomy" id="9490"/>
    <lineage>
        <taxon>Eukaryota</taxon>
        <taxon>Metazoa</taxon>
        <taxon>Chordata</taxon>
        <taxon>Craniata</taxon>
        <taxon>Vertebrata</taxon>
        <taxon>Euteleostomi</taxon>
        <taxon>Mammalia</taxon>
        <taxon>Eutheria</taxon>
        <taxon>Euarchontoglires</taxon>
        <taxon>Primates</taxon>
        <taxon>Haplorrhini</taxon>
        <taxon>Platyrrhini</taxon>
        <taxon>Cebidae</taxon>
        <taxon>Callitrichinae</taxon>
        <taxon>Saguinus</taxon>
    </lineage>
</organism>